<proteinExistence type="predicted"/>
<dbReference type="CDD" id="cd03789">
    <property type="entry name" value="GT9_LPS_heptosyltransferase"/>
    <property type="match status" value="1"/>
</dbReference>
<evidence type="ECO:0000256" key="1">
    <source>
        <dbReference type="ARBA" id="ARBA00022676"/>
    </source>
</evidence>
<organism evidence="3 4">
    <name type="scientific">Bacteroides sedimenti</name>
    <dbReference type="NCBI Taxonomy" id="2136147"/>
    <lineage>
        <taxon>Bacteria</taxon>
        <taxon>Pseudomonadati</taxon>
        <taxon>Bacteroidota</taxon>
        <taxon>Bacteroidia</taxon>
        <taxon>Bacteroidales</taxon>
        <taxon>Bacteroidaceae</taxon>
        <taxon>Bacteroides</taxon>
    </lineage>
</organism>
<dbReference type="EMBL" id="AP028055">
    <property type="protein sequence ID" value="BEH00128.1"/>
    <property type="molecule type" value="Genomic_DNA"/>
</dbReference>
<keyword evidence="1" id="KW-0328">Glycosyltransferase</keyword>
<reference evidence="3 4" key="1">
    <citation type="submission" date="2023-04" db="EMBL/GenBank/DDBJ databases">
        <title>Draft genome sequence of acteroides sedimenti strain YN3PY1.</title>
        <authorList>
            <person name="Yoshida N."/>
        </authorList>
    </citation>
    <scope>NUCLEOTIDE SEQUENCE [LARGE SCALE GENOMIC DNA]</scope>
    <source>
        <strain evidence="3 4">YN3PY1</strain>
    </source>
</reference>
<gene>
    <name evidence="3" type="ORF">BSYN_23920</name>
</gene>
<dbReference type="Gene3D" id="3.40.50.2000">
    <property type="entry name" value="Glycogen Phosphorylase B"/>
    <property type="match status" value="2"/>
</dbReference>
<name>A0ABN6Z8R0_9BACE</name>
<dbReference type="Pfam" id="PF01075">
    <property type="entry name" value="Glyco_transf_9"/>
    <property type="match status" value="1"/>
</dbReference>
<dbReference type="SUPFAM" id="SSF53756">
    <property type="entry name" value="UDP-Glycosyltransferase/glycogen phosphorylase"/>
    <property type="match status" value="1"/>
</dbReference>
<evidence type="ECO:0000256" key="2">
    <source>
        <dbReference type="ARBA" id="ARBA00022679"/>
    </source>
</evidence>
<evidence type="ECO:0000313" key="4">
    <source>
        <dbReference type="Proteomes" id="UP001496674"/>
    </source>
</evidence>
<evidence type="ECO:0000313" key="3">
    <source>
        <dbReference type="EMBL" id="BEH00128.1"/>
    </source>
</evidence>
<keyword evidence="2" id="KW-0808">Transferase</keyword>
<dbReference type="InterPro" id="IPR002201">
    <property type="entry name" value="Glyco_trans_9"/>
</dbReference>
<accession>A0ABN6Z8R0</accession>
<dbReference type="RefSeq" id="WP_353331203.1">
    <property type="nucleotide sequence ID" value="NZ_AP028055.1"/>
</dbReference>
<dbReference type="PANTHER" id="PTHR30160:SF7">
    <property type="entry name" value="ADP-HEPTOSE--LPS HEPTOSYLTRANSFERASE 2"/>
    <property type="match status" value="1"/>
</dbReference>
<sequence length="349" mass="40764">MKINKILVIRFRRVGDSVLSVAICKSLRKSFPDAQIDYVVNKGIASLYENHPDIDNVITFNHEENYNIIKYINKVRKLVTAQKYDVIIDTRSTVKTLFFSLFSLSTPYRIGSKKKYNFFLHNYRIDNHRDKSIDMVQHNLMLLRPLEKEAEIHYCSDFNLYVSQQEKADYKLYMQKQGIDFSRPVVLAMVTARLAHKVWDKDRMKEVLRKMIDKYDTQVIFNFADNEEEFAVNIHREMGLDKNIFTNIKADSLRNLCALLVNCNFFFGNEGGPRHISQALDIPSYAIYPPNILKSIWLPNEGERYAGISPDDNHSHDEQSGMSYLECFNLISVDEVWEGLDNMLAKYLK</sequence>
<protein>
    <submittedName>
        <fullName evidence="3">Heptosyltransferase</fullName>
    </submittedName>
</protein>
<dbReference type="InterPro" id="IPR051199">
    <property type="entry name" value="LPS_LOS_Heptosyltrfase"/>
</dbReference>
<keyword evidence="4" id="KW-1185">Reference proteome</keyword>
<dbReference type="Proteomes" id="UP001496674">
    <property type="component" value="Chromosome"/>
</dbReference>
<dbReference type="PANTHER" id="PTHR30160">
    <property type="entry name" value="TETRAACYLDISACCHARIDE 4'-KINASE-RELATED"/>
    <property type="match status" value="1"/>
</dbReference>